<feature type="chain" id="PRO_5020613733" evidence="1">
    <location>
        <begin position="20"/>
        <end position="179"/>
    </location>
</feature>
<protein>
    <submittedName>
        <fullName evidence="2">Uncharacterized protein</fullName>
    </submittedName>
</protein>
<organism evidence="2 3">
    <name type="scientific">Blyttiomyces helicus</name>
    <dbReference type="NCBI Taxonomy" id="388810"/>
    <lineage>
        <taxon>Eukaryota</taxon>
        <taxon>Fungi</taxon>
        <taxon>Fungi incertae sedis</taxon>
        <taxon>Chytridiomycota</taxon>
        <taxon>Chytridiomycota incertae sedis</taxon>
        <taxon>Chytridiomycetes</taxon>
        <taxon>Chytridiomycetes incertae sedis</taxon>
        <taxon>Blyttiomyces</taxon>
    </lineage>
</organism>
<keyword evidence="1" id="KW-0732">Signal</keyword>
<sequence length="179" mass="18215">ITFALAAVLPATFAQPIYGITLVVKSSTNFCSILPPNKGESVGDAKSSDPGVGGVAFCTDPIDAAAIGARSFPPGLITGAHYKTGVQAGLKYVQVTGALAAGAWLQANEQGGQFDSATEAENGSRPGSSCAGWGSYLNLVEGTDFCVRCCEGTGNEDNSPCDWHNDNAGCASDIPGDYS</sequence>
<dbReference type="Proteomes" id="UP000269721">
    <property type="component" value="Unassembled WGS sequence"/>
</dbReference>
<evidence type="ECO:0000313" key="3">
    <source>
        <dbReference type="Proteomes" id="UP000269721"/>
    </source>
</evidence>
<proteinExistence type="predicted"/>
<feature type="signal peptide" evidence="1">
    <location>
        <begin position="1"/>
        <end position="19"/>
    </location>
</feature>
<reference evidence="3" key="1">
    <citation type="journal article" date="2018" name="Nat. Microbiol.">
        <title>Leveraging single-cell genomics to expand the fungal tree of life.</title>
        <authorList>
            <person name="Ahrendt S.R."/>
            <person name="Quandt C.A."/>
            <person name="Ciobanu D."/>
            <person name="Clum A."/>
            <person name="Salamov A."/>
            <person name="Andreopoulos B."/>
            <person name="Cheng J.F."/>
            <person name="Woyke T."/>
            <person name="Pelin A."/>
            <person name="Henrissat B."/>
            <person name="Reynolds N.K."/>
            <person name="Benny G.L."/>
            <person name="Smith M.E."/>
            <person name="James T.Y."/>
            <person name="Grigoriev I.V."/>
        </authorList>
    </citation>
    <scope>NUCLEOTIDE SEQUENCE [LARGE SCALE GENOMIC DNA]</scope>
</reference>
<feature type="non-terminal residue" evidence="2">
    <location>
        <position position="179"/>
    </location>
</feature>
<evidence type="ECO:0000313" key="2">
    <source>
        <dbReference type="EMBL" id="RKO86109.1"/>
    </source>
</evidence>
<feature type="non-terminal residue" evidence="2">
    <location>
        <position position="1"/>
    </location>
</feature>
<gene>
    <name evidence="2" type="ORF">BDK51DRAFT_13399</name>
</gene>
<dbReference type="OrthoDB" id="2158781at2759"/>
<name>A0A4P9W1P1_9FUNG</name>
<dbReference type="EMBL" id="KZ998469">
    <property type="protein sequence ID" value="RKO86109.1"/>
    <property type="molecule type" value="Genomic_DNA"/>
</dbReference>
<accession>A0A4P9W1P1</accession>
<keyword evidence="3" id="KW-1185">Reference proteome</keyword>
<dbReference type="AlphaFoldDB" id="A0A4P9W1P1"/>
<evidence type="ECO:0000256" key="1">
    <source>
        <dbReference type="SAM" id="SignalP"/>
    </source>
</evidence>